<dbReference type="InterPro" id="IPR030559">
    <property type="entry name" value="PolZ_Rev3"/>
</dbReference>
<dbReference type="GO" id="GO:0016035">
    <property type="term" value="C:zeta DNA polymerase complex"/>
    <property type="evidence" value="ECO:0007669"/>
    <property type="project" value="InterPro"/>
</dbReference>
<sequence length="134" mass="14722">MADSQSDSNAFSVRIVSIDHYMAPPTHGLDISCSTFQGGKANEVPVIRIYGSTPAGQKTCLHIHGDLLYLYVPCADISLQPHEEGDAYTHAVSLALEKAYIVTLSNTQHVKEFTFTFQCLHAQLYFSQSQNSIA</sequence>
<dbReference type="GO" id="GO:0003887">
    <property type="term" value="F:DNA-directed DNA polymerase activity"/>
    <property type="evidence" value="ECO:0007669"/>
    <property type="project" value="TreeGrafter"/>
</dbReference>
<dbReference type="SUPFAM" id="SSF53098">
    <property type="entry name" value="Ribonuclease H-like"/>
    <property type="match status" value="1"/>
</dbReference>
<keyword evidence="3" id="KW-1185">Reference proteome</keyword>
<reference evidence="2 3" key="1">
    <citation type="journal article" date="2023" name="G3 (Bethesda)">
        <title>A haplotype-resolved chromosome-scale genome for Quercus rubra L. provides insights into the genetics of adaptive traits for red oak species.</title>
        <authorList>
            <person name="Kapoor B."/>
            <person name="Jenkins J."/>
            <person name="Schmutz J."/>
            <person name="Zhebentyayeva T."/>
            <person name="Kuelheim C."/>
            <person name="Coggeshall M."/>
            <person name="Heim C."/>
            <person name="Lasky J.R."/>
            <person name="Leites L."/>
            <person name="Islam-Faridi N."/>
            <person name="Romero-Severson J."/>
            <person name="DeLeo V.L."/>
            <person name="Lucas S.M."/>
            <person name="Lazic D."/>
            <person name="Gailing O."/>
            <person name="Carlson J."/>
            <person name="Staton M."/>
        </authorList>
    </citation>
    <scope>NUCLEOTIDE SEQUENCE [LARGE SCALE GENOMIC DNA]</scope>
    <source>
        <strain evidence="2">Pseudo-F2</strain>
    </source>
</reference>
<dbReference type="Pfam" id="PF24065">
    <property type="entry name" value="REV3_N"/>
    <property type="match status" value="1"/>
</dbReference>
<organism evidence="2 3">
    <name type="scientific">Quercus rubra</name>
    <name type="common">Northern red oak</name>
    <name type="synonym">Quercus borealis</name>
    <dbReference type="NCBI Taxonomy" id="3512"/>
    <lineage>
        <taxon>Eukaryota</taxon>
        <taxon>Viridiplantae</taxon>
        <taxon>Streptophyta</taxon>
        <taxon>Embryophyta</taxon>
        <taxon>Tracheophyta</taxon>
        <taxon>Spermatophyta</taxon>
        <taxon>Magnoliopsida</taxon>
        <taxon>eudicotyledons</taxon>
        <taxon>Gunneridae</taxon>
        <taxon>Pentapetalae</taxon>
        <taxon>rosids</taxon>
        <taxon>fabids</taxon>
        <taxon>Fagales</taxon>
        <taxon>Fagaceae</taxon>
        <taxon>Quercus</taxon>
    </lineage>
</organism>
<proteinExistence type="predicted"/>
<protein>
    <recommendedName>
        <fullName evidence="1">DNA polymerase zeta catalytic subunit N-terminal domain-containing protein</fullName>
    </recommendedName>
</protein>
<dbReference type="Proteomes" id="UP001324115">
    <property type="component" value="Unassembled WGS sequence"/>
</dbReference>
<evidence type="ECO:0000313" key="3">
    <source>
        <dbReference type="Proteomes" id="UP001324115"/>
    </source>
</evidence>
<dbReference type="InterPro" id="IPR056447">
    <property type="entry name" value="REV3_N"/>
</dbReference>
<gene>
    <name evidence="2" type="ORF">RGQ29_014091</name>
</gene>
<dbReference type="Gene3D" id="3.30.342.10">
    <property type="entry name" value="DNA Polymerase, chain B, domain 1"/>
    <property type="match status" value="1"/>
</dbReference>
<evidence type="ECO:0000259" key="1">
    <source>
        <dbReference type="Pfam" id="PF24065"/>
    </source>
</evidence>
<dbReference type="PANTHER" id="PTHR45812:SF1">
    <property type="entry name" value="DNA POLYMERASE ZETA CATALYTIC SUBUNIT"/>
    <property type="match status" value="1"/>
</dbReference>
<evidence type="ECO:0000313" key="2">
    <source>
        <dbReference type="EMBL" id="KAK4595865.1"/>
    </source>
</evidence>
<feature type="domain" description="DNA polymerase zeta catalytic subunit N-terminal" evidence="1">
    <location>
        <begin position="11"/>
        <end position="64"/>
    </location>
</feature>
<dbReference type="GO" id="GO:0042276">
    <property type="term" value="P:error-prone translesion synthesis"/>
    <property type="evidence" value="ECO:0007669"/>
    <property type="project" value="TreeGrafter"/>
</dbReference>
<accession>A0AAN7FTG9</accession>
<dbReference type="GO" id="GO:0005634">
    <property type="term" value="C:nucleus"/>
    <property type="evidence" value="ECO:0007669"/>
    <property type="project" value="TreeGrafter"/>
</dbReference>
<name>A0AAN7FTG9_QUERU</name>
<dbReference type="PANTHER" id="PTHR45812">
    <property type="entry name" value="DNA POLYMERASE ZETA CATALYTIC SUBUNIT"/>
    <property type="match status" value="1"/>
</dbReference>
<dbReference type="AlphaFoldDB" id="A0AAN7FTG9"/>
<comment type="caution">
    <text evidence="2">The sequence shown here is derived from an EMBL/GenBank/DDBJ whole genome shotgun (WGS) entry which is preliminary data.</text>
</comment>
<dbReference type="InterPro" id="IPR012337">
    <property type="entry name" value="RNaseH-like_sf"/>
</dbReference>
<dbReference type="EMBL" id="JAXUIC010000003">
    <property type="protein sequence ID" value="KAK4595865.1"/>
    <property type="molecule type" value="Genomic_DNA"/>
</dbReference>
<dbReference type="GO" id="GO:0000724">
    <property type="term" value="P:double-strand break repair via homologous recombination"/>
    <property type="evidence" value="ECO:0007669"/>
    <property type="project" value="TreeGrafter"/>
</dbReference>